<evidence type="ECO:0000313" key="2">
    <source>
        <dbReference type="Proteomes" id="UP000240638"/>
    </source>
</evidence>
<comment type="caution">
    <text evidence="1">The sequence shown here is derived from an EMBL/GenBank/DDBJ whole genome shotgun (WGS) entry which is preliminary data.</text>
</comment>
<gene>
    <name evidence="1" type="ORF">C9I57_25415</name>
</gene>
<evidence type="ECO:0008006" key="3">
    <source>
        <dbReference type="Google" id="ProtNLM"/>
    </source>
</evidence>
<evidence type="ECO:0000313" key="1">
    <source>
        <dbReference type="EMBL" id="PTB17868.1"/>
    </source>
</evidence>
<dbReference type="AlphaFoldDB" id="A0A2T3XMZ8"/>
<dbReference type="EMBL" id="PYUC01000015">
    <property type="protein sequence ID" value="PTB17868.1"/>
    <property type="molecule type" value="Genomic_DNA"/>
</dbReference>
<proteinExistence type="predicted"/>
<accession>A0A2T3XMZ8</accession>
<name>A0A2T3XMZ8_9BURK</name>
<protein>
    <recommendedName>
        <fullName evidence="3">ArsR family transcriptional regulator</fullName>
    </recommendedName>
</protein>
<reference evidence="1 2" key="1">
    <citation type="submission" date="2018-03" db="EMBL/GenBank/DDBJ databases">
        <title>Whole genome analyses suggest that Burkholderia sensu lato contains two further novel genera in the rhizoxinica-symbiotica group Mycetohabitans gen. nov., and Trinickia gen. nov.: implications for the evolution of diazotrophy and nodulation in the Burkholderiaceae.</title>
        <authorList>
            <person name="Estrada De Los Santos P."/>
            <person name="Palmer M."/>
            <person name="Chavez-Ramirez B."/>
            <person name="Steenkamp E.T."/>
            <person name="Hirsch A.M."/>
            <person name="Manyaka P."/>
            <person name="Maluk M."/>
            <person name="Lafos M."/>
            <person name="Crook M."/>
            <person name="Gross E."/>
            <person name="Simon M.F."/>
            <person name="Bueno Dos Reis Junior F."/>
            <person name="Poole P.S."/>
            <person name="Venter S.N."/>
            <person name="James E.K."/>
        </authorList>
    </citation>
    <scope>NUCLEOTIDE SEQUENCE [LARGE SCALE GENOMIC DNA]</scope>
    <source>
        <strain evidence="1 2">JPY-366</strain>
    </source>
</reference>
<sequence>MIVVKAHYQPEGDYPMRRDKELAEEILRTLVLDEHWHMDMRMLVERLKDKAAESAVRYHAVLLQDVGLVKVDQGVIRLTSAGQDRAENSDKLDPMATWAALGS</sequence>
<dbReference type="Proteomes" id="UP000240638">
    <property type="component" value="Unassembled WGS sequence"/>
</dbReference>
<organism evidence="1 2">
    <name type="scientific">Trinickia symbiotica</name>
    <dbReference type="NCBI Taxonomy" id="863227"/>
    <lineage>
        <taxon>Bacteria</taxon>
        <taxon>Pseudomonadati</taxon>
        <taxon>Pseudomonadota</taxon>
        <taxon>Betaproteobacteria</taxon>
        <taxon>Burkholderiales</taxon>
        <taxon>Burkholderiaceae</taxon>
        <taxon>Trinickia</taxon>
    </lineage>
</organism>